<gene>
    <name evidence="2" type="ORF">BU16DRAFT_573078</name>
</gene>
<dbReference type="PANTHER" id="PTHR35204">
    <property type="entry name" value="YALI0A21131P"/>
    <property type="match status" value="1"/>
</dbReference>
<dbReference type="EMBL" id="MU004190">
    <property type="protein sequence ID" value="KAF2494713.1"/>
    <property type="molecule type" value="Genomic_DNA"/>
</dbReference>
<feature type="region of interest" description="Disordered" evidence="1">
    <location>
        <begin position="364"/>
        <end position="385"/>
    </location>
</feature>
<protein>
    <submittedName>
        <fullName evidence="2">Uncharacterized protein</fullName>
    </submittedName>
</protein>
<reference evidence="2" key="1">
    <citation type="journal article" date="2020" name="Stud. Mycol.">
        <title>101 Dothideomycetes genomes: a test case for predicting lifestyles and emergence of pathogens.</title>
        <authorList>
            <person name="Haridas S."/>
            <person name="Albert R."/>
            <person name="Binder M."/>
            <person name="Bloem J."/>
            <person name="Labutti K."/>
            <person name="Salamov A."/>
            <person name="Andreopoulos B."/>
            <person name="Baker S."/>
            <person name="Barry K."/>
            <person name="Bills G."/>
            <person name="Bluhm B."/>
            <person name="Cannon C."/>
            <person name="Castanera R."/>
            <person name="Culley D."/>
            <person name="Daum C."/>
            <person name="Ezra D."/>
            <person name="Gonzalez J."/>
            <person name="Henrissat B."/>
            <person name="Kuo A."/>
            <person name="Liang C."/>
            <person name="Lipzen A."/>
            <person name="Lutzoni F."/>
            <person name="Magnuson J."/>
            <person name="Mondo S."/>
            <person name="Nolan M."/>
            <person name="Ohm R."/>
            <person name="Pangilinan J."/>
            <person name="Park H.-J."/>
            <person name="Ramirez L."/>
            <person name="Alfaro M."/>
            <person name="Sun H."/>
            <person name="Tritt A."/>
            <person name="Yoshinaga Y."/>
            <person name="Zwiers L.-H."/>
            <person name="Turgeon B."/>
            <person name="Goodwin S."/>
            <person name="Spatafora J."/>
            <person name="Crous P."/>
            <person name="Grigoriev I."/>
        </authorList>
    </citation>
    <scope>NUCLEOTIDE SEQUENCE</scope>
    <source>
        <strain evidence="2">CBS 269.34</strain>
    </source>
</reference>
<organism evidence="2 3">
    <name type="scientific">Lophium mytilinum</name>
    <dbReference type="NCBI Taxonomy" id="390894"/>
    <lineage>
        <taxon>Eukaryota</taxon>
        <taxon>Fungi</taxon>
        <taxon>Dikarya</taxon>
        <taxon>Ascomycota</taxon>
        <taxon>Pezizomycotina</taxon>
        <taxon>Dothideomycetes</taxon>
        <taxon>Pleosporomycetidae</taxon>
        <taxon>Mytilinidiales</taxon>
        <taxon>Mytilinidiaceae</taxon>
        <taxon>Lophium</taxon>
    </lineage>
</organism>
<accession>A0A6A6QSJ0</accession>
<evidence type="ECO:0000313" key="2">
    <source>
        <dbReference type="EMBL" id="KAF2494713.1"/>
    </source>
</evidence>
<evidence type="ECO:0000256" key="1">
    <source>
        <dbReference type="SAM" id="MobiDB-lite"/>
    </source>
</evidence>
<sequence>MSLRMYGGSGNPQLYTMVTTRTLNVLYGVSNLCALIKNFKLDGVARMNAGFEVMLCDLVVAGVTQLEEDPTLPQNPKRVPPFGFGNDFAPQNSWEWIRSGTWYYGTSATDAGSTRETRIQLDLCGFMSLLRPMPQQFEWTSPWGVRGNDTYQNGWGLRRGHRLLGISREDISTMKKWLKPITTAHALTETITNQHRSRAREISVALRNGPQDSDSIQPIIKTIHELSYAILYTYLQYPSAAKISSQEARNLTIARCSSVYTENIKPSSLNEFEVIIKESIRIVMAELCSWEWHLFEWSEKHTTNLIDPENELELCYIPMWPVIHAPGKHQGGFYADDSYTEEEMYDFWRPWCLNRTLFDRGGGRAREPAHQIPDAPNNLPVLTSS</sequence>
<keyword evidence="3" id="KW-1185">Reference proteome</keyword>
<evidence type="ECO:0000313" key="3">
    <source>
        <dbReference type="Proteomes" id="UP000799750"/>
    </source>
</evidence>
<dbReference type="PANTHER" id="PTHR35204:SF1">
    <property type="entry name" value="ENTEROTOXIN"/>
    <property type="match status" value="1"/>
</dbReference>
<dbReference type="AlphaFoldDB" id="A0A6A6QSJ0"/>
<dbReference type="OrthoDB" id="10261782at2759"/>
<name>A0A6A6QSJ0_9PEZI</name>
<dbReference type="InterPro" id="IPR038921">
    <property type="entry name" value="YOR389W-like"/>
</dbReference>
<proteinExistence type="predicted"/>
<dbReference type="Proteomes" id="UP000799750">
    <property type="component" value="Unassembled WGS sequence"/>
</dbReference>